<keyword evidence="2" id="KW-1185">Reference proteome</keyword>
<sequence>LTKHDETKLEALIKMANCYQNYNDLLFQNEDLASKVALGLYNKKKYKE</sequence>
<comment type="caution">
    <text evidence="1">The sequence shown here is derived from an EMBL/GenBank/DDBJ whole genome shotgun (WGS) entry which is preliminary data.</text>
</comment>
<feature type="non-terminal residue" evidence="1">
    <location>
        <position position="48"/>
    </location>
</feature>
<dbReference type="Proteomes" id="UP000789920">
    <property type="component" value="Unassembled WGS sequence"/>
</dbReference>
<protein>
    <submittedName>
        <fullName evidence="1">24564_t:CDS:1</fullName>
    </submittedName>
</protein>
<organism evidence="1 2">
    <name type="scientific">Racocetra persica</name>
    <dbReference type="NCBI Taxonomy" id="160502"/>
    <lineage>
        <taxon>Eukaryota</taxon>
        <taxon>Fungi</taxon>
        <taxon>Fungi incertae sedis</taxon>
        <taxon>Mucoromycota</taxon>
        <taxon>Glomeromycotina</taxon>
        <taxon>Glomeromycetes</taxon>
        <taxon>Diversisporales</taxon>
        <taxon>Gigasporaceae</taxon>
        <taxon>Racocetra</taxon>
    </lineage>
</organism>
<proteinExistence type="predicted"/>
<evidence type="ECO:0000313" key="1">
    <source>
        <dbReference type="EMBL" id="CAG8807541.1"/>
    </source>
</evidence>
<reference evidence="1" key="1">
    <citation type="submission" date="2021-06" db="EMBL/GenBank/DDBJ databases">
        <authorList>
            <person name="Kallberg Y."/>
            <person name="Tangrot J."/>
            <person name="Rosling A."/>
        </authorList>
    </citation>
    <scope>NUCLEOTIDE SEQUENCE</scope>
    <source>
        <strain evidence="1">MA461A</strain>
    </source>
</reference>
<feature type="non-terminal residue" evidence="1">
    <location>
        <position position="1"/>
    </location>
</feature>
<accession>A0ACA9RRJ6</accession>
<dbReference type="EMBL" id="CAJVQC010067821">
    <property type="protein sequence ID" value="CAG8807541.1"/>
    <property type="molecule type" value="Genomic_DNA"/>
</dbReference>
<gene>
    <name evidence="1" type="ORF">RPERSI_LOCUS22410</name>
</gene>
<name>A0ACA9RRJ6_9GLOM</name>
<evidence type="ECO:0000313" key="2">
    <source>
        <dbReference type="Proteomes" id="UP000789920"/>
    </source>
</evidence>